<evidence type="ECO:0000313" key="2">
    <source>
        <dbReference type="Proteomes" id="UP000789366"/>
    </source>
</evidence>
<protein>
    <submittedName>
        <fullName evidence="1">12508_t:CDS:1</fullName>
    </submittedName>
</protein>
<organism evidence="1 2">
    <name type="scientific">Cetraspora pellucida</name>
    <dbReference type="NCBI Taxonomy" id="1433469"/>
    <lineage>
        <taxon>Eukaryota</taxon>
        <taxon>Fungi</taxon>
        <taxon>Fungi incertae sedis</taxon>
        <taxon>Mucoromycota</taxon>
        <taxon>Glomeromycotina</taxon>
        <taxon>Glomeromycetes</taxon>
        <taxon>Diversisporales</taxon>
        <taxon>Gigasporaceae</taxon>
        <taxon>Cetraspora</taxon>
    </lineage>
</organism>
<dbReference type="Proteomes" id="UP000789366">
    <property type="component" value="Unassembled WGS sequence"/>
</dbReference>
<accession>A0ACA9QVC0</accession>
<reference evidence="1" key="1">
    <citation type="submission" date="2021-06" db="EMBL/GenBank/DDBJ databases">
        <authorList>
            <person name="Kallberg Y."/>
            <person name="Tangrot J."/>
            <person name="Rosling A."/>
        </authorList>
    </citation>
    <scope>NUCLEOTIDE SEQUENCE</scope>
    <source>
        <strain evidence="1">28 12/20/2015</strain>
    </source>
</reference>
<comment type="caution">
    <text evidence="1">The sequence shown here is derived from an EMBL/GenBank/DDBJ whole genome shotgun (WGS) entry which is preliminary data.</text>
</comment>
<evidence type="ECO:0000313" key="1">
    <source>
        <dbReference type="EMBL" id="CAG8765866.1"/>
    </source>
</evidence>
<name>A0ACA9QVC0_9GLOM</name>
<gene>
    <name evidence="1" type="ORF">SPELUC_LOCUS15444</name>
</gene>
<feature type="non-terminal residue" evidence="1">
    <location>
        <position position="1"/>
    </location>
</feature>
<sequence>IKNPGQILEYSFRPAKNQINYNDQSVRDLSIVWGQAANFLPA</sequence>
<proteinExistence type="predicted"/>
<dbReference type="EMBL" id="CAJVPW010051091">
    <property type="protein sequence ID" value="CAG8765866.1"/>
    <property type="molecule type" value="Genomic_DNA"/>
</dbReference>
<keyword evidence="2" id="KW-1185">Reference proteome</keyword>